<dbReference type="SUPFAM" id="SSF69065">
    <property type="entry name" value="RNase III domain-like"/>
    <property type="match status" value="1"/>
</dbReference>
<name>A0A9P6G5Q4_9FUNG</name>
<dbReference type="InterPro" id="IPR040030">
    <property type="entry name" value="Ribosomal_mL57"/>
</dbReference>
<dbReference type="EMBL" id="JAABOA010000006">
    <property type="protein sequence ID" value="KAF9586700.1"/>
    <property type="molecule type" value="Genomic_DNA"/>
</dbReference>
<dbReference type="SMART" id="SM00535">
    <property type="entry name" value="RIBOc"/>
    <property type="match status" value="1"/>
</dbReference>
<dbReference type="PROSITE" id="PS50142">
    <property type="entry name" value="RNASE_3_2"/>
    <property type="match status" value="1"/>
</dbReference>
<dbReference type="Proteomes" id="UP000780801">
    <property type="component" value="Unassembled WGS sequence"/>
</dbReference>
<dbReference type="CDD" id="cd00593">
    <property type="entry name" value="RIBOc"/>
    <property type="match status" value="1"/>
</dbReference>
<protein>
    <recommendedName>
        <fullName evidence="1">RNase III domain-containing protein</fullName>
    </recommendedName>
</protein>
<evidence type="ECO:0000313" key="2">
    <source>
        <dbReference type="EMBL" id="KAF9586700.1"/>
    </source>
</evidence>
<dbReference type="PANTHER" id="PTHR28160:SF1">
    <property type="entry name" value="LARGE RIBOSOMAL SUBUNIT PROTEIN ML57"/>
    <property type="match status" value="1"/>
</dbReference>
<dbReference type="OrthoDB" id="67027at2759"/>
<evidence type="ECO:0000259" key="1">
    <source>
        <dbReference type="PROSITE" id="PS50142"/>
    </source>
</evidence>
<organism evidence="2 3">
    <name type="scientific">Lunasporangiospora selenospora</name>
    <dbReference type="NCBI Taxonomy" id="979761"/>
    <lineage>
        <taxon>Eukaryota</taxon>
        <taxon>Fungi</taxon>
        <taxon>Fungi incertae sedis</taxon>
        <taxon>Mucoromycota</taxon>
        <taxon>Mortierellomycotina</taxon>
        <taxon>Mortierellomycetes</taxon>
        <taxon>Mortierellales</taxon>
        <taxon>Mortierellaceae</taxon>
        <taxon>Lunasporangiospora</taxon>
    </lineage>
</organism>
<dbReference type="GO" id="GO:0006396">
    <property type="term" value="P:RNA processing"/>
    <property type="evidence" value="ECO:0007669"/>
    <property type="project" value="InterPro"/>
</dbReference>
<dbReference type="GO" id="GO:0032543">
    <property type="term" value="P:mitochondrial translation"/>
    <property type="evidence" value="ECO:0007669"/>
    <property type="project" value="InterPro"/>
</dbReference>
<dbReference type="InterPro" id="IPR036389">
    <property type="entry name" value="RNase_III_sf"/>
</dbReference>
<dbReference type="PANTHER" id="PTHR28160">
    <property type="entry name" value="54S RIBOSOMAL PROTEIN L15, MITOCHONDRIAL"/>
    <property type="match status" value="1"/>
</dbReference>
<dbReference type="Gene3D" id="1.10.1520.10">
    <property type="entry name" value="Ribonuclease III domain"/>
    <property type="match status" value="1"/>
</dbReference>
<evidence type="ECO:0000313" key="3">
    <source>
        <dbReference type="Proteomes" id="UP000780801"/>
    </source>
</evidence>
<sequence length="192" mass="21238">MLDNTKTITMLQRVRVINPSCISRCIHSGVRTYATARPSAPPPQPTAEETAKVNSVYQRMGVDLSDAELMTQAVTHKSFAHGSVPTNERLTHLGRTFLEMHLAEKKWDTVKSTKTLRSSIAHVLKAEKMAKVARSMGVDEVMRWKSPSTTPGSKAGEETVLAQTLEAIVGAVYHDKGSKVAREFVSKHIYTY</sequence>
<dbReference type="GO" id="GO:0004525">
    <property type="term" value="F:ribonuclease III activity"/>
    <property type="evidence" value="ECO:0007669"/>
    <property type="project" value="InterPro"/>
</dbReference>
<feature type="domain" description="RNase III" evidence="1">
    <location>
        <begin position="53"/>
        <end position="177"/>
    </location>
</feature>
<keyword evidence="3" id="KW-1185">Reference proteome</keyword>
<dbReference type="GO" id="GO:0003735">
    <property type="term" value="F:structural constituent of ribosome"/>
    <property type="evidence" value="ECO:0007669"/>
    <property type="project" value="InterPro"/>
</dbReference>
<proteinExistence type="predicted"/>
<accession>A0A9P6G5Q4</accession>
<reference evidence="2" key="1">
    <citation type="journal article" date="2020" name="Fungal Divers.">
        <title>Resolving the Mortierellaceae phylogeny through synthesis of multi-gene phylogenetics and phylogenomics.</title>
        <authorList>
            <person name="Vandepol N."/>
            <person name="Liber J."/>
            <person name="Desiro A."/>
            <person name="Na H."/>
            <person name="Kennedy M."/>
            <person name="Barry K."/>
            <person name="Grigoriev I.V."/>
            <person name="Miller A.N."/>
            <person name="O'Donnell K."/>
            <person name="Stajich J.E."/>
            <person name="Bonito G."/>
        </authorList>
    </citation>
    <scope>NUCLEOTIDE SEQUENCE</scope>
    <source>
        <strain evidence="2">KOD1015</strain>
    </source>
</reference>
<dbReference type="Pfam" id="PF14622">
    <property type="entry name" value="Ribonucleas_3_3"/>
    <property type="match status" value="1"/>
</dbReference>
<dbReference type="GO" id="GO:0005762">
    <property type="term" value="C:mitochondrial large ribosomal subunit"/>
    <property type="evidence" value="ECO:0007669"/>
    <property type="project" value="InterPro"/>
</dbReference>
<gene>
    <name evidence="2" type="ORF">BGW38_008623</name>
</gene>
<comment type="caution">
    <text evidence="2">The sequence shown here is derived from an EMBL/GenBank/DDBJ whole genome shotgun (WGS) entry which is preliminary data.</text>
</comment>
<dbReference type="InterPro" id="IPR000999">
    <property type="entry name" value="RNase_III_dom"/>
</dbReference>
<dbReference type="AlphaFoldDB" id="A0A9P6G5Q4"/>